<keyword evidence="3" id="KW-1185">Reference proteome</keyword>
<reference evidence="2 3" key="1">
    <citation type="submission" date="2018-10" db="EMBL/GenBank/DDBJ databases">
        <title>Sequencing the genomes of 1000 actinobacteria strains.</title>
        <authorList>
            <person name="Klenk H.-P."/>
        </authorList>
    </citation>
    <scope>NUCLEOTIDE SEQUENCE [LARGE SCALE GENOMIC DNA]</scope>
    <source>
        <strain evidence="2 3">DSM 43800</strain>
    </source>
</reference>
<dbReference type="RefSeq" id="WP_211347092.1">
    <property type="nucleotide sequence ID" value="NZ_RBXO01000001.1"/>
</dbReference>
<comment type="caution">
    <text evidence="2">The sequence shown here is derived from an EMBL/GenBank/DDBJ whole genome shotgun (WGS) entry which is preliminary data.</text>
</comment>
<evidence type="ECO:0008006" key="4">
    <source>
        <dbReference type="Google" id="ProtNLM"/>
    </source>
</evidence>
<evidence type="ECO:0000313" key="3">
    <source>
        <dbReference type="Proteomes" id="UP000282084"/>
    </source>
</evidence>
<protein>
    <recommendedName>
        <fullName evidence="4">AMP-binding enzyme</fullName>
    </recommendedName>
</protein>
<evidence type="ECO:0000256" key="1">
    <source>
        <dbReference type="SAM" id="MobiDB-lite"/>
    </source>
</evidence>
<gene>
    <name evidence="2" type="ORF">C8E97_4135</name>
</gene>
<feature type="region of interest" description="Disordered" evidence="1">
    <location>
        <begin position="322"/>
        <end position="352"/>
    </location>
</feature>
<dbReference type="InterPro" id="IPR042099">
    <property type="entry name" value="ANL_N_sf"/>
</dbReference>
<dbReference type="Gene3D" id="3.40.50.12780">
    <property type="entry name" value="N-terminal domain of ligase-like"/>
    <property type="match status" value="1"/>
</dbReference>
<evidence type="ECO:0000313" key="2">
    <source>
        <dbReference type="EMBL" id="RKT55466.1"/>
    </source>
</evidence>
<sequence length="352" mass="38538">MLPEQVLRAPLDELPDVDTMIAAAVRWHFDPRTGSPFWLEIARSLPFDPIVDVVDVAGLRRFPDVGDRLRTAAVADLVPKGFGATARPPLVFQSGGTTGVPKRIVELGFWRRTARWLDRCLDAHGIERGGDWLYLGPTGPHVVGYAFGLVAARRGGVFHTVDFDPRWVKRDPAQLDAYLDHVVEQAACALRTQRISVLWATPPMLVALADRPELVELVAPTVDGVVWSGTSADPETLHLLETEVFPEARLVGVYGNTLMGAAPQRPGDDGCVFEPFSPHAVLELVDPEGRPVGYGERGQVRFHHLSADLFLPNVLERDLATRRPPSRVDGPDGLSEVAPAPRPDLTVTEGVY</sequence>
<accession>A0A495W1G2</accession>
<proteinExistence type="predicted"/>
<organism evidence="2 3">
    <name type="scientific">Saccharothrix australiensis</name>
    <dbReference type="NCBI Taxonomy" id="2072"/>
    <lineage>
        <taxon>Bacteria</taxon>
        <taxon>Bacillati</taxon>
        <taxon>Actinomycetota</taxon>
        <taxon>Actinomycetes</taxon>
        <taxon>Pseudonocardiales</taxon>
        <taxon>Pseudonocardiaceae</taxon>
        <taxon>Saccharothrix</taxon>
    </lineage>
</organism>
<dbReference type="SUPFAM" id="SSF56801">
    <property type="entry name" value="Acetyl-CoA synthetase-like"/>
    <property type="match status" value="1"/>
</dbReference>
<dbReference type="Proteomes" id="UP000282084">
    <property type="component" value="Unassembled WGS sequence"/>
</dbReference>
<dbReference type="AlphaFoldDB" id="A0A495W1G2"/>
<dbReference type="EMBL" id="RBXO01000001">
    <property type="protein sequence ID" value="RKT55466.1"/>
    <property type="molecule type" value="Genomic_DNA"/>
</dbReference>
<name>A0A495W1G2_9PSEU</name>